<keyword evidence="3" id="KW-1185">Reference proteome</keyword>
<organism evidence="2 3">
    <name type="scientific">Tribolium castaneum</name>
    <name type="common">Red flour beetle</name>
    <dbReference type="NCBI Taxonomy" id="7070"/>
    <lineage>
        <taxon>Eukaryota</taxon>
        <taxon>Metazoa</taxon>
        <taxon>Ecdysozoa</taxon>
        <taxon>Arthropoda</taxon>
        <taxon>Hexapoda</taxon>
        <taxon>Insecta</taxon>
        <taxon>Pterygota</taxon>
        <taxon>Neoptera</taxon>
        <taxon>Endopterygota</taxon>
        <taxon>Coleoptera</taxon>
        <taxon>Polyphaga</taxon>
        <taxon>Cucujiformia</taxon>
        <taxon>Tenebrionidae</taxon>
        <taxon>Tenebrionidae incertae sedis</taxon>
        <taxon>Tribolium</taxon>
    </lineage>
</organism>
<name>D6WRY8_TRICA</name>
<evidence type="ECO:0000313" key="2">
    <source>
        <dbReference type="EMBL" id="EFA06601.2"/>
    </source>
</evidence>
<feature type="region of interest" description="Disordered" evidence="1">
    <location>
        <begin position="294"/>
        <end position="313"/>
    </location>
</feature>
<accession>D6WRY8</accession>
<sequence length="422" mass="48916">MNVRERLKEAYESVSFSADRTWASVPTAFHACNLDLHLTEKVLQSQKLHRFRPRTVREAIPKSRLAQYVNCVYNESREMSYAANSALNETLAQSGEPTEAWEMPEVRELYKWFLKQPEDDFYRVDRRYESPLLNVKGFEDKILKIQITEDRVKNIWNSDFYQIGEPRIKNEQIIVNFFTSPMSNVFLFDNETGYDYEWFRHISLTKDFDQLEQLSTSFKDQINSIAKFMSSSNEPPPPSEPISTEILYSEVLQGLSPSRKLLSSFKCDHNNKDETSSTSQESFTNYTILNQKAGQEDGKQARHYKPSQVDSVQRNTRASVHPCVQQAYFYSPAVQRWSYYPTQVFTSSWVAQSPVVNRLFGASPVTIASESENQVEGEEHQVSTSISEELEIQALEQYSNSNENFYQELERQAAEQYANSPE</sequence>
<evidence type="ECO:0000256" key="1">
    <source>
        <dbReference type="SAM" id="MobiDB-lite"/>
    </source>
</evidence>
<dbReference type="InParanoid" id="D6WRY8"/>
<dbReference type="EMBL" id="KQ971351">
    <property type="protein sequence ID" value="EFA06601.2"/>
    <property type="molecule type" value="Genomic_DNA"/>
</dbReference>
<evidence type="ECO:0000313" key="3">
    <source>
        <dbReference type="Proteomes" id="UP000007266"/>
    </source>
</evidence>
<dbReference type="OrthoDB" id="6598508at2759"/>
<dbReference type="AlphaFoldDB" id="D6WRY8"/>
<dbReference type="KEGG" id="tca:103313546"/>
<protein>
    <submittedName>
        <fullName evidence="2">Uncharacterized protein</fullName>
    </submittedName>
</protein>
<reference evidence="2 3" key="1">
    <citation type="journal article" date="2008" name="Nature">
        <title>The genome of the model beetle and pest Tribolium castaneum.</title>
        <authorList>
            <consortium name="Tribolium Genome Sequencing Consortium"/>
            <person name="Richards S."/>
            <person name="Gibbs R.A."/>
            <person name="Weinstock G.M."/>
            <person name="Brown S.J."/>
            <person name="Denell R."/>
            <person name="Beeman R.W."/>
            <person name="Gibbs R."/>
            <person name="Beeman R.W."/>
            <person name="Brown S.J."/>
            <person name="Bucher G."/>
            <person name="Friedrich M."/>
            <person name="Grimmelikhuijzen C.J."/>
            <person name="Klingler M."/>
            <person name="Lorenzen M."/>
            <person name="Richards S."/>
            <person name="Roth S."/>
            <person name="Schroder R."/>
            <person name="Tautz D."/>
            <person name="Zdobnov E.M."/>
            <person name="Muzny D."/>
            <person name="Gibbs R.A."/>
            <person name="Weinstock G.M."/>
            <person name="Attaway T."/>
            <person name="Bell S."/>
            <person name="Buhay C.J."/>
            <person name="Chandrabose M.N."/>
            <person name="Chavez D."/>
            <person name="Clerk-Blankenburg K.P."/>
            <person name="Cree A."/>
            <person name="Dao M."/>
            <person name="Davis C."/>
            <person name="Chacko J."/>
            <person name="Dinh H."/>
            <person name="Dugan-Rocha S."/>
            <person name="Fowler G."/>
            <person name="Garner T.T."/>
            <person name="Garnes J."/>
            <person name="Gnirke A."/>
            <person name="Hawes A."/>
            <person name="Hernandez J."/>
            <person name="Hines S."/>
            <person name="Holder M."/>
            <person name="Hume J."/>
            <person name="Jhangiani S.N."/>
            <person name="Joshi V."/>
            <person name="Khan Z.M."/>
            <person name="Jackson L."/>
            <person name="Kovar C."/>
            <person name="Kowis A."/>
            <person name="Lee S."/>
            <person name="Lewis L.R."/>
            <person name="Margolis J."/>
            <person name="Morgan M."/>
            <person name="Nazareth L.V."/>
            <person name="Nguyen N."/>
            <person name="Okwuonu G."/>
            <person name="Parker D."/>
            <person name="Richards S."/>
            <person name="Ruiz S.J."/>
            <person name="Santibanez J."/>
            <person name="Savard J."/>
            <person name="Scherer S.E."/>
            <person name="Schneider B."/>
            <person name="Sodergren E."/>
            <person name="Tautz D."/>
            <person name="Vattahil S."/>
            <person name="Villasana D."/>
            <person name="White C.S."/>
            <person name="Wright R."/>
            <person name="Park Y."/>
            <person name="Beeman R.W."/>
            <person name="Lord J."/>
            <person name="Oppert B."/>
            <person name="Lorenzen M."/>
            <person name="Brown S."/>
            <person name="Wang L."/>
            <person name="Savard J."/>
            <person name="Tautz D."/>
            <person name="Richards S."/>
            <person name="Weinstock G."/>
            <person name="Gibbs R.A."/>
            <person name="Liu Y."/>
            <person name="Worley K."/>
            <person name="Weinstock G."/>
            <person name="Elsik C.G."/>
            <person name="Reese J.T."/>
            <person name="Elhaik E."/>
            <person name="Landan G."/>
            <person name="Graur D."/>
            <person name="Arensburger P."/>
            <person name="Atkinson P."/>
            <person name="Beeman R.W."/>
            <person name="Beidler J."/>
            <person name="Brown S.J."/>
            <person name="Demuth J.P."/>
            <person name="Drury D.W."/>
            <person name="Du Y.Z."/>
            <person name="Fujiwara H."/>
            <person name="Lorenzen M."/>
            <person name="Maselli V."/>
            <person name="Osanai M."/>
            <person name="Park Y."/>
            <person name="Robertson H.M."/>
            <person name="Tu Z."/>
            <person name="Wang J.J."/>
            <person name="Wang S."/>
            <person name="Richards S."/>
            <person name="Song H."/>
            <person name="Zhang L."/>
            <person name="Sodergren E."/>
            <person name="Werner D."/>
            <person name="Stanke M."/>
            <person name="Morgenstern B."/>
            <person name="Solovyev V."/>
            <person name="Kosarev P."/>
            <person name="Brown G."/>
            <person name="Chen H.C."/>
            <person name="Ermolaeva O."/>
            <person name="Hlavina W."/>
            <person name="Kapustin Y."/>
            <person name="Kiryutin B."/>
            <person name="Kitts P."/>
            <person name="Maglott D."/>
            <person name="Pruitt K."/>
            <person name="Sapojnikov V."/>
            <person name="Souvorov A."/>
            <person name="Mackey A.J."/>
            <person name="Waterhouse R.M."/>
            <person name="Wyder S."/>
            <person name="Zdobnov E.M."/>
            <person name="Zdobnov E.M."/>
            <person name="Wyder S."/>
            <person name="Kriventseva E.V."/>
            <person name="Kadowaki T."/>
            <person name="Bork P."/>
            <person name="Aranda M."/>
            <person name="Bao R."/>
            <person name="Beermann A."/>
            <person name="Berns N."/>
            <person name="Bolognesi R."/>
            <person name="Bonneton F."/>
            <person name="Bopp D."/>
            <person name="Brown S.J."/>
            <person name="Bucher G."/>
            <person name="Butts T."/>
            <person name="Chaumot A."/>
            <person name="Denell R.E."/>
            <person name="Ferrier D.E."/>
            <person name="Friedrich M."/>
            <person name="Gordon C.M."/>
            <person name="Jindra M."/>
            <person name="Klingler M."/>
            <person name="Lan Q."/>
            <person name="Lattorff H.M."/>
            <person name="Laudet V."/>
            <person name="von Levetsow C."/>
            <person name="Liu Z."/>
            <person name="Lutz R."/>
            <person name="Lynch J.A."/>
            <person name="da Fonseca R.N."/>
            <person name="Posnien N."/>
            <person name="Reuter R."/>
            <person name="Roth S."/>
            <person name="Savard J."/>
            <person name="Schinko J.B."/>
            <person name="Schmitt C."/>
            <person name="Schoppmeier M."/>
            <person name="Schroder R."/>
            <person name="Shippy T.D."/>
            <person name="Simonnet F."/>
            <person name="Marques-Souza H."/>
            <person name="Tautz D."/>
            <person name="Tomoyasu Y."/>
            <person name="Trauner J."/>
            <person name="Van der Zee M."/>
            <person name="Vervoort M."/>
            <person name="Wittkopp N."/>
            <person name="Wimmer E.A."/>
            <person name="Yang X."/>
            <person name="Jones A.K."/>
            <person name="Sattelle D.B."/>
            <person name="Ebert P.R."/>
            <person name="Nelson D."/>
            <person name="Scott J.G."/>
            <person name="Beeman R.W."/>
            <person name="Muthukrishnan S."/>
            <person name="Kramer K.J."/>
            <person name="Arakane Y."/>
            <person name="Beeman R.W."/>
            <person name="Zhu Q."/>
            <person name="Hogenkamp D."/>
            <person name="Dixit R."/>
            <person name="Oppert B."/>
            <person name="Jiang H."/>
            <person name="Zou Z."/>
            <person name="Marshall J."/>
            <person name="Elpidina E."/>
            <person name="Vinokurov K."/>
            <person name="Oppert C."/>
            <person name="Zou Z."/>
            <person name="Evans J."/>
            <person name="Lu Z."/>
            <person name="Zhao P."/>
            <person name="Sumathipala N."/>
            <person name="Altincicek B."/>
            <person name="Vilcinskas A."/>
            <person name="Williams M."/>
            <person name="Hultmark D."/>
            <person name="Hetru C."/>
            <person name="Jiang H."/>
            <person name="Grimmelikhuijzen C.J."/>
            <person name="Hauser F."/>
            <person name="Cazzamali G."/>
            <person name="Williamson M."/>
            <person name="Park Y."/>
            <person name="Li B."/>
            <person name="Tanaka Y."/>
            <person name="Predel R."/>
            <person name="Neupert S."/>
            <person name="Schachtner J."/>
            <person name="Verleyen P."/>
            <person name="Raible F."/>
            <person name="Bork P."/>
            <person name="Friedrich M."/>
            <person name="Walden K.K."/>
            <person name="Robertson H.M."/>
            <person name="Angeli S."/>
            <person name="Foret S."/>
            <person name="Bucher G."/>
            <person name="Schuetz S."/>
            <person name="Maleszka R."/>
            <person name="Wimmer E.A."/>
            <person name="Beeman R.W."/>
            <person name="Lorenzen M."/>
            <person name="Tomoyasu Y."/>
            <person name="Miller S.C."/>
            <person name="Grossmann D."/>
            <person name="Bucher G."/>
        </authorList>
    </citation>
    <scope>NUCLEOTIDE SEQUENCE [LARGE SCALE GENOMIC DNA]</scope>
    <source>
        <strain evidence="2 3">Georgia GA2</strain>
    </source>
</reference>
<dbReference type="HOGENOM" id="CLU_624595_0_0_1"/>
<gene>
    <name evidence="2" type="primary">AUGUSTUS-3.0.2_09516</name>
    <name evidence="2" type="ORF">TcasGA2_TC009516</name>
</gene>
<proteinExistence type="predicted"/>
<reference evidence="2 3" key="2">
    <citation type="journal article" date="2010" name="Nucleic Acids Res.">
        <title>BeetleBase in 2010: revisions to provide comprehensive genomic information for Tribolium castaneum.</title>
        <authorList>
            <person name="Kim H.S."/>
            <person name="Murphy T."/>
            <person name="Xia J."/>
            <person name="Caragea D."/>
            <person name="Park Y."/>
            <person name="Beeman R.W."/>
            <person name="Lorenzen M.D."/>
            <person name="Butcher S."/>
            <person name="Manak J.R."/>
            <person name="Brown S.J."/>
        </authorList>
    </citation>
    <scope>GENOME REANNOTATION</scope>
    <source>
        <strain evidence="2 3">Georgia GA2</strain>
    </source>
</reference>
<dbReference type="Proteomes" id="UP000007266">
    <property type="component" value="Linkage group 7"/>
</dbReference>